<organism evidence="3 4">
    <name type="scientific">Cyclotella atomus</name>
    <dbReference type="NCBI Taxonomy" id="382360"/>
    <lineage>
        <taxon>Eukaryota</taxon>
        <taxon>Sar</taxon>
        <taxon>Stramenopiles</taxon>
        <taxon>Ochrophyta</taxon>
        <taxon>Bacillariophyta</taxon>
        <taxon>Coscinodiscophyceae</taxon>
        <taxon>Thalassiosirophycidae</taxon>
        <taxon>Stephanodiscales</taxon>
        <taxon>Stephanodiscaceae</taxon>
        <taxon>Cyclotella</taxon>
    </lineage>
</organism>
<dbReference type="Gene3D" id="3.40.50.1000">
    <property type="entry name" value="HAD superfamily/HAD-like"/>
    <property type="match status" value="1"/>
</dbReference>
<comment type="caution">
    <text evidence="3">The sequence shown here is derived from an EMBL/GenBank/DDBJ whole genome shotgun (WGS) entry which is preliminary data.</text>
</comment>
<dbReference type="SFLD" id="SFLDG01129">
    <property type="entry name" value="C1.5:_HAD__Beta-PGM__Phosphata"/>
    <property type="match status" value="1"/>
</dbReference>
<keyword evidence="1" id="KW-0378">Hydrolase</keyword>
<dbReference type="InterPro" id="IPR023214">
    <property type="entry name" value="HAD_sf"/>
</dbReference>
<dbReference type="PANTHER" id="PTHR43316">
    <property type="entry name" value="HYDROLASE, HALOACID DELAHOGENASE-RELATED"/>
    <property type="match status" value="1"/>
</dbReference>
<dbReference type="InterPro" id="IPR051540">
    <property type="entry name" value="S-2-haloacid_dehalogenase"/>
</dbReference>
<dbReference type="EMBL" id="JALLPJ020000685">
    <property type="protein sequence ID" value="KAL3785589.1"/>
    <property type="molecule type" value="Genomic_DNA"/>
</dbReference>
<dbReference type="Proteomes" id="UP001530400">
    <property type="component" value="Unassembled WGS sequence"/>
</dbReference>
<evidence type="ECO:0000313" key="3">
    <source>
        <dbReference type="EMBL" id="KAL3785589.1"/>
    </source>
</evidence>
<dbReference type="AlphaFoldDB" id="A0ABD3PBU4"/>
<sequence length="307" mass="34101">MARTAITVASLLICTTELTFAFVAPRQHNSIAPYRPNIIVKYASASSNNELHLLTFDLDDTIFPIDPVIQDANSIMVQTLKSHGYNADNDEIIAASKRIRKQVRERGEEITYSDLRRGSIRCEMERLSTDLASDDVIEAVFNSWLDERQASANRNLFPHICSSLQSIRKQYPSVVIGAITNGRGNPFHMPDVAPYFDFCTSGEDDGVLPFRKPDRGIYEAALRQFRVIMPDCNDIINWIHVGDDLANDVGASAACGAKTIWLTSDNEKGEKGVGFWSTATPAKQFVNKEIYALDGLIGAVEEILLNL</sequence>
<dbReference type="SFLD" id="SFLDS00003">
    <property type="entry name" value="Haloacid_Dehalogenase"/>
    <property type="match status" value="1"/>
</dbReference>
<name>A0ABD3PBU4_9STRA</name>
<keyword evidence="4" id="KW-1185">Reference proteome</keyword>
<dbReference type="Gene3D" id="1.20.120.1600">
    <property type="match status" value="1"/>
</dbReference>
<evidence type="ECO:0008006" key="5">
    <source>
        <dbReference type="Google" id="ProtNLM"/>
    </source>
</evidence>
<evidence type="ECO:0000256" key="2">
    <source>
        <dbReference type="SAM" id="SignalP"/>
    </source>
</evidence>
<gene>
    <name evidence="3" type="ORF">ACHAWO_006170</name>
</gene>
<accession>A0ABD3PBU4</accession>
<dbReference type="InterPro" id="IPR036412">
    <property type="entry name" value="HAD-like_sf"/>
</dbReference>
<reference evidence="3 4" key="1">
    <citation type="submission" date="2024-10" db="EMBL/GenBank/DDBJ databases">
        <title>Updated reference genomes for cyclostephanoid diatoms.</title>
        <authorList>
            <person name="Roberts W.R."/>
            <person name="Alverson A.J."/>
        </authorList>
    </citation>
    <scope>NUCLEOTIDE SEQUENCE [LARGE SCALE GENOMIC DNA]</scope>
    <source>
        <strain evidence="3 4">AJA010-31</strain>
    </source>
</reference>
<protein>
    <recommendedName>
        <fullName evidence="5">Haloacid dehalogenase-like hydrolase</fullName>
    </recommendedName>
</protein>
<evidence type="ECO:0000256" key="1">
    <source>
        <dbReference type="ARBA" id="ARBA00022801"/>
    </source>
</evidence>
<dbReference type="PANTHER" id="PTHR43316:SF8">
    <property type="entry name" value="HAD FAMILY HYDROLASE"/>
    <property type="match status" value="1"/>
</dbReference>
<dbReference type="Pfam" id="PF00702">
    <property type="entry name" value="Hydrolase"/>
    <property type="match status" value="1"/>
</dbReference>
<feature type="signal peptide" evidence="2">
    <location>
        <begin position="1"/>
        <end position="21"/>
    </location>
</feature>
<dbReference type="SUPFAM" id="SSF56784">
    <property type="entry name" value="HAD-like"/>
    <property type="match status" value="1"/>
</dbReference>
<keyword evidence="2" id="KW-0732">Signal</keyword>
<feature type="chain" id="PRO_5044751200" description="Haloacid dehalogenase-like hydrolase" evidence="2">
    <location>
        <begin position="22"/>
        <end position="307"/>
    </location>
</feature>
<evidence type="ECO:0000313" key="4">
    <source>
        <dbReference type="Proteomes" id="UP001530400"/>
    </source>
</evidence>
<proteinExistence type="predicted"/>
<dbReference type="GO" id="GO:0016787">
    <property type="term" value="F:hydrolase activity"/>
    <property type="evidence" value="ECO:0007669"/>
    <property type="project" value="UniProtKB-KW"/>
</dbReference>